<protein>
    <recommendedName>
        <fullName evidence="4">Phosphatidylglycerol/phosphatidylinositol transfer protein</fullName>
    </recommendedName>
</protein>
<gene>
    <name evidence="2" type="ORF">BDK51DRAFT_33741</name>
</gene>
<sequence>MRLPTPPSLALAATLTLLPLHAVSKLSISTQAFVNCGGPSAPLQVLSGTANVDSLTDPAHPDVYGHVNIDVRVKTSREIVDSGNPRAAMIISAGGFHSSNLTWSLCSGGTHCPLAPGTNHIKQSINITVPPVPGVELETQVLVVQDGVAGGREVLLGCFIVRWDFSTRVYDAVLQDVPSIIGAGAAVGAMAPAAARFMQNLAEIYRSPVVTKAESHTTDANCHPPLCSPEDPGFTQASHGHVATGGAPASGEIGGGGASGVDVSGGNAPGGGGTAAPDGIATPHTPLSGLGTVGPNTASGSAIGSIVSPHGALAAPYAPLTGLGGNTVSALGGIAPPHVALAAPSAPLMGLGGNAASALGNIAGPNTGDELSSLETLGVAHGAPRDTEMGQSVDAPLASNQAGGWTPTLNSPVSSFGVPSAGLGAVVAPLGVGIQVGAIKPAAASASLWVPLSVSNPSILQLAYSTSFNVPPGT</sequence>
<accession>A0A4P9VXP2</accession>
<reference evidence="3" key="1">
    <citation type="journal article" date="2018" name="Nat. Microbiol.">
        <title>Leveraging single-cell genomics to expand the fungal tree of life.</title>
        <authorList>
            <person name="Ahrendt S.R."/>
            <person name="Quandt C.A."/>
            <person name="Ciobanu D."/>
            <person name="Clum A."/>
            <person name="Salamov A."/>
            <person name="Andreopoulos B."/>
            <person name="Cheng J.F."/>
            <person name="Woyke T."/>
            <person name="Pelin A."/>
            <person name="Henrissat B."/>
            <person name="Reynolds N.K."/>
            <person name="Benny G.L."/>
            <person name="Smith M.E."/>
            <person name="James T.Y."/>
            <person name="Grigoriev I.V."/>
        </authorList>
    </citation>
    <scope>NUCLEOTIDE SEQUENCE [LARGE SCALE GENOMIC DNA]</scope>
</reference>
<dbReference type="AlphaFoldDB" id="A0A4P9VXP2"/>
<feature type="signal peptide" evidence="1">
    <location>
        <begin position="1"/>
        <end position="25"/>
    </location>
</feature>
<organism evidence="2 3">
    <name type="scientific">Blyttiomyces helicus</name>
    <dbReference type="NCBI Taxonomy" id="388810"/>
    <lineage>
        <taxon>Eukaryota</taxon>
        <taxon>Fungi</taxon>
        <taxon>Fungi incertae sedis</taxon>
        <taxon>Chytridiomycota</taxon>
        <taxon>Chytridiomycota incertae sedis</taxon>
        <taxon>Chytridiomycetes</taxon>
        <taxon>Chytridiomycetes incertae sedis</taxon>
        <taxon>Blyttiomyces</taxon>
    </lineage>
</organism>
<keyword evidence="3" id="KW-1185">Reference proteome</keyword>
<evidence type="ECO:0000256" key="1">
    <source>
        <dbReference type="SAM" id="SignalP"/>
    </source>
</evidence>
<keyword evidence="1" id="KW-0732">Signal</keyword>
<evidence type="ECO:0000313" key="3">
    <source>
        <dbReference type="Proteomes" id="UP000269721"/>
    </source>
</evidence>
<dbReference type="EMBL" id="ML001706">
    <property type="protein sequence ID" value="RKO83070.1"/>
    <property type="molecule type" value="Genomic_DNA"/>
</dbReference>
<name>A0A4P9VXP2_9FUNG</name>
<evidence type="ECO:0000313" key="2">
    <source>
        <dbReference type="EMBL" id="RKO83070.1"/>
    </source>
</evidence>
<feature type="non-terminal residue" evidence="2">
    <location>
        <position position="474"/>
    </location>
</feature>
<evidence type="ECO:0008006" key="4">
    <source>
        <dbReference type="Google" id="ProtNLM"/>
    </source>
</evidence>
<dbReference type="Proteomes" id="UP000269721">
    <property type="component" value="Unassembled WGS sequence"/>
</dbReference>
<feature type="chain" id="PRO_5020419192" description="Phosphatidylglycerol/phosphatidylinositol transfer protein" evidence="1">
    <location>
        <begin position="26"/>
        <end position="474"/>
    </location>
</feature>
<proteinExistence type="predicted"/>